<organism evidence="1 2">
    <name type="scientific">Clostridium carboxidivorans P7</name>
    <dbReference type="NCBI Taxonomy" id="536227"/>
    <lineage>
        <taxon>Bacteria</taxon>
        <taxon>Bacillati</taxon>
        <taxon>Bacillota</taxon>
        <taxon>Clostridia</taxon>
        <taxon>Eubacteriales</taxon>
        <taxon>Clostridiaceae</taxon>
        <taxon>Clostridium</taxon>
    </lineage>
</organism>
<dbReference type="AlphaFoldDB" id="C6Q2Y1"/>
<dbReference type="STRING" id="536227.Ccar_17885"/>
<comment type="caution">
    <text evidence="1">The sequence shown here is derived from an EMBL/GenBank/DDBJ whole genome shotgun (WGS) entry which is preliminary data.</text>
</comment>
<evidence type="ECO:0000313" key="2">
    <source>
        <dbReference type="Proteomes" id="UP000004198"/>
    </source>
</evidence>
<dbReference type="OrthoDB" id="341208at2"/>
<protein>
    <submittedName>
        <fullName evidence="1">Multi-sensor hybrid histidine kinase</fullName>
    </submittedName>
</protein>
<sequence>MYDCFCIIEVIFDDYGKLVDFKFIETNPSFLKQLTLKNVKIEEKTARELKFDFKDYLCEAYSKIVLNSKSIQFITDL</sequence>
<evidence type="ECO:0000313" key="1">
    <source>
        <dbReference type="EMBL" id="EET84153.1"/>
    </source>
</evidence>
<dbReference type="RefSeq" id="WP_007064282.1">
    <property type="nucleotide sequence ID" value="NZ_ACVI01000212.1"/>
</dbReference>
<reference evidence="1 2" key="1">
    <citation type="submission" date="2009-06" db="EMBL/GenBank/DDBJ databases">
        <title>The draft genome of Clostridium carboxidivorans P7.</title>
        <authorList>
            <consortium name="US DOE Joint Genome Institute (JGI-PGF)"/>
            <person name="Lucas S."/>
            <person name="Copeland A."/>
            <person name="Lapidus A."/>
            <person name="Glavina del Rio T."/>
            <person name="Tice H."/>
            <person name="Bruce D."/>
            <person name="Goodwin L."/>
            <person name="Pitluck S."/>
            <person name="Larimer F."/>
            <person name="Land M.L."/>
            <person name="Hauser L."/>
            <person name="Hemme C.L."/>
        </authorList>
    </citation>
    <scope>NUCLEOTIDE SEQUENCE [LARGE SCALE GENOMIC DNA]</scope>
    <source>
        <strain evidence="1 2">P7</strain>
    </source>
</reference>
<dbReference type="Proteomes" id="UP000004198">
    <property type="component" value="Unassembled WGS sequence"/>
</dbReference>
<accession>C6Q2Y1</accession>
<dbReference type="KEGG" id="cck:Ccar_17885"/>
<proteinExistence type="predicted"/>
<dbReference type="PATRIC" id="fig|536227.13.peg.3756"/>
<keyword evidence="1" id="KW-0418">Kinase</keyword>
<dbReference type="GO" id="GO:0016301">
    <property type="term" value="F:kinase activity"/>
    <property type="evidence" value="ECO:0007669"/>
    <property type="project" value="UniProtKB-KW"/>
</dbReference>
<keyword evidence="2" id="KW-1185">Reference proteome</keyword>
<name>C6Q2Y1_9CLOT</name>
<gene>
    <name evidence="1" type="ORF">CcarbDRAFT_5399</name>
</gene>
<dbReference type="EMBL" id="ACVI01000212">
    <property type="protein sequence ID" value="EET84153.1"/>
    <property type="molecule type" value="Genomic_DNA"/>
</dbReference>
<keyword evidence="1" id="KW-0808">Transferase</keyword>